<dbReference type="Pfam" id="PF18701">
    <property type="entry name" value="DUF5641"/>
    <property type="match status" value="1"/>
</dbReference>
<organism evidence="3 4">
    <name type="scientific">Strongylocentrotus purpuratus</name>
    <name type="common">Purple sea urchin</name>
    <dbReference type="NCBI Taxonomy" id="7668"/>
    <lineage>
        <taxon>Eukaryota</taxon>
        <taxon>Metazoa</taxon>
        <taxon>Echinodermata</taxon>
        <taxon>Eleutherozoa</taxon>
        <taxon>Echinozoa</taxon>
        <taxon>Echinoidea</taxon>
        <taxon>Euechinoidea</taxon>
        <taxon>Echinacea</taxon>
        <taxon>Camarodonta</taxon>
        <taxon>Echinidea</taxon>
        <taxon>Strongylocentrotidae</taxon>
        <taxon>Strongylocentrotus</taxon>
    </lineage>
</organism>
<feature type="compositionally biased region" description="Polar residues" evidence="1">
    <location>
        <begin position="127"/>
        <end position="152"/>
    </location>
</feature>
<evidence type="ECO:0000259" key="2">
    <source>
        <dbReference type="PROSITE" id="PS50994"/>
    </source>
</evidence>
<dbReference type="SUPFAM" id="SSF56672">
    <property type="entry name" value="DNA/RNA polymerases"/>
    <property type="match status" value="1"/>
</dbReference>
<dbReference type="Pfam" id="PF03564">
    <property type="entry name" value="DUF1759"/>
    <property type="match status" value="1"/>
</dbReference>
<sequence>MTDTNKLKLSRRNTKGKLTRTLLMIHSLLDNDTDDLETLKGYVTRAEEQFHRVEERHAELIDSIEAESQFDEEEKWMTECEKEFVQVLIQARRLINRLSLHSSSNTDSTSTPSTHTASPGPSEPVSPGTSVPMSSQAPPTPSRALSQSTSAPSPKMAPMKFPTFSGDLKDYNRFKQLFLHCAGGLTEIECFYQLTEAMVNSRERSMIKGCISVERAWEVLDEYYGDQDKVVDSLLKELDNLKPYEYKGKVNLPAMRRFVQTLQTFETQAETVGLAGELNSRIMLSNIRHKLPEEHRIAFFKSVRDERTPDTLTGLVRWLYSQLLLLDKAKPAHTEAPTPYKNDKTSRSSNSVTYNPSPRQHGKGSRPEVPKCVLHQESNTHYLKTCNKFRGLDLKDKHDLMRKHSICNRCGHNNCGAGKPPYDLSSCQFVSPCSIRTCGSDAHFSAVCPVVYGSNVSSPSQPRDPPGQFNANARSSRQGPNPVNVTTATGTQLGGILPTVMGYLRIGNTRHLVRILLDGGSQATLVREGILPRMEHDRYQDHELTLVGGHTMSRRLRLIDCHIEDLEGKRTYPLTMIEIDKPCGNAPIIQADDLCQYDHLSDIEVSTAPSITIDVLLGVDNTHLMIWEEFIRGQRSDDPVAVRCPLGWFIQGGHSSSTSRLSNYVNVSAIGPIEEFIGLETMGLEPKRCRCSSDLLDRNATEIMQQSMSQLPDGAYEVALPWRKSPENIPDNYEYAVKRQKHLEKQFANKPEKWEVYCKQMRDQLKRGVSRQVTEEELRQDRAAGKKMWFLPHFAVTKDSSTTPVRVVYDGKARFQGHALNDYLMKGENANSDLFEVALRFREQEVGVIADISKMYQAIKIKPDDARFHRFIFRENPSHPMQVFELTTVTFGDKPSPTAAIITLRHVVHEHAPHDEGLKEVVSKQFYMDDLNESVPDLKQALELKSKLTEILGKGKFNLRKWQSNEQEVCDESEDTKSATILGTRWNLEKDTLSVKEVRPDKGIPTKRSILKQTASYYDVFGILSGILVRPKIFLQKLWQLNLDWDTPINPQGELCTVLDAINKDLEEATDVEIPRCLIPEKFKGVRPLPEVSLHGASDASEDAMGMGVWLRWSHPESTEAELSFVCARARLTPLKQSSMPRKELQAILLSRLMCTIKDALRFNITYCKIWTDSMTAISWLRGQSKSFRAFVAYRVGEITTRFDPIMDIAYVPSAQNASDLVSRGGTAAEMKQVIDGPDYLKLHPSLWPKTPENVPTDPKDTERKKFHTRNAKSFALSVSAVCKASPIIEASKFSSWPKLKMVTARVLSVRDLPKDKRLKQLTNQISQWPSRKLVREAELYWIRHAQRGINFQDPNIMKLDPFFDEETQVFRVGGRMDRAPVSYDVRHPYLLPKKSHISWLIVQDSHAHSLHGGHLRTATEVRKKYWIVGDTGISRRVVRACVICRRHRGKPVQQKMSDLPDFRVGRCSPPFQTTLVDYLGPVNVKLSRNTTTKGYGAVFTCAVTRAVHLTCVPDLSTDAFLQALERFVSIRGAPSMLISDNATCFRGADNTINKLNLKLDHDRVRERCLRYCAEWRFGPPGGPHHQGAVERIVQEVKKGMRHLIKADRLTFSEWETVFSQISGLINSRPITAKSSSPLDHPLLTPNHFLIGRGDLSCPQIPYDDFKGDLRKRRKVCNAMVDGFWKRWMECIRTLSPRQKWQQSTENLEESDVVLIIGDNKARGSWKMAVVVKAYPGKDDLVRIVDVKNADGVIARKPVTKLILLMKKSERDRFRVTQTDRKVCRTLTF</sequence>
<dbReference type="SUPFAM" id="SSF53098">
    <property type="entry name" value="Ribonuclease H-like"/>
    <property type="match status" value="1"/>
</dbReference>
<dbReference type="EnsemblMetazoa" id="XM_030987713">
    <property type="protein sequence ID" value="XP_030843573"/>
    <property type="gene ID" value="LOC100888980"/>
</dbReference>
<keyword evidence="4" id="KW-1185">Reference proteome</keyword>
<dbReference type="InterPro" id="IPR001584">
    <property type="entry name" value="Integrase_cat-core"/>
</dbReference>
<reference evidence="3" key="2">
    <citation type="submission" date="2021-01" db="UniProtKB">
        <authorList>
            <consortium name="EnsemblMetazoa"/>
        </authorList>
    </citation>
    <scope>IDENTIFICATION</scope>
</reference>
<feature type="compositionally biased region" description="Polar residues" evidence="1">
    <location>
        <begin position="469"/>
        <end position="482"/>
    </location>
</feature>
<dbReference type="OrthoDB" id="8065733at2759"/>
<dbReference type="Proteomes" id="UP000007110">
    <property type="component" value="Unassembled WGS sequence"/>
</dbReference>
<feature type="domain" description="Integrase catalytic" evidence="2">
    <location>
        <begin position="1467"/>
        <end position="1654"/>
    </location>
</feature>
<feature type="region of interest" description="Disordered" evidence="1">
    <location>
        <begin position="333"/>
        <end position="369"/>
    </location>
</feature>
<dbReference type="InterPro" id="IPR043502">
    <property type="entry name" value="DNA/RNA_pol_sf"/>
</dbReference>
<feature type="region of interest" description="Disordered" evidence="1">
    <location>
        <begin position="455"/>
        <end position="482"/>
    </location>
</feature>
<proteinExistence type="predicted"/>
<dbReference type="InterPro" id="IPR040676">
    <property type="entry name" value="DUF5641"/>
</dbReference>
<evidence type="ECO:0000256" key="1">
    <source>
        <dbReference type="SAM" id="MobiDB-lite"/>
    </source>
</evidence>
<dbReference type="InterPro" id="IPR036397">
    <property type="entry name" value="RNaseH_sf"/>
</dbReference>
<dbReference type="Pfam" id="PF05380">
    <property type="entry name" value="Peptidase_A17"/>
    <property type="match status" value="1"/>
</dbReference>
<evidence type="ECO:0000313" key="3">
    <source>
        <dbReference type="EnsemblMetazoa" id="XP_030843573"/>
    </source>
</evidence>
<dbReference type="RefSeq" id="XP_030843573.1">
    <property type="nucleotide sequence ID" value="XM_030987713.1"/>
</dbReference>
<evidence type="ECO:0000313" key="4">
    <source>
        <dbReference type="Proteomes" id="UP000007110"/>
    </source>
</evidence>
<dbReference type="InterPro" id="IPR012337">
    <property type="entry name" value="RNaseH-like_sf"/>
</dbReference>
<dbReference type="InterPro" id="IPR005312">
    <property type="entry name" value="DUF1759"/>
</dbReference>
<accession>A0A7M7P113</accession>
<dbReference type="GO" id="GO:0003676">
    <property type="term" value="F:nucleic acid binding"/>
    <property type="evidence" value="ECO:0007669"/>
    <property type="project" value="InterPro"/>
</dbReference>
<dbReference type="InParanoid" id="A0A7M7P113"/>
<reference evidence="4" key="1">
    <citation type="submission" date="2015-02" db="EMBL/GenBank/DDBJ databases">
        <title>Genome sequencing for Strongylocentrotus purpuratus.</title>
        <authorList>
            <person name="Murali S."/>
            <person name="Liu Y."/>
            <person name="Vee V."/>
            <person name="English A."/>
            <person name="Wang M."/>
            <person name="Skinner E."/>
            <person name="Han Y."/>
            <person name="Muzny D.M."/>
            <person name="Worley K.C."/>
            <person name="Gibbs R.A."/>
        </authorList>
    </citation>
    <scope>NUCLEOTIDE SEQUENCE</scope>
</reference>
<dbReference type="PANTHER" id="PTHR47331">
    <property type="entry name" value="PHD-TYPE DOMAIN-CONTAINING PROTEIN"/>
    <property type="match status" value="1"/>
</dbReference>
<dbReference type="GO" id="GO:0015074">
    <property type="term" value="P:DNA integration"/>
    <property type="evidence" value="ECO:0007669"/>
    <property type="project" value="InterPro"/>
</dbReference>
<dbReference type="KEGG" id="spu:100888980"/>
<feature type="region of interest" description="Disordered" evidence="1">
    <location>
        <begin position="100"/>
        <end position="158"/>
    </location>
</feature>
<dbReference type="Gene3D" id="3.30.420.10">
    <property type="entry name" value="Ribonuclease H-like superfamily/Ribonuclease H"/>
    <property type="match status" value="1"/>
</dbReference>
<dbReference type="GeneID" id="100888980"/>
<feature type="compositionally biased region" description="Polar residues" evidence="1">
    <location>
        <begin position="347"/>
        <end position="358"/>
    </location>
</feature>
<dbReference type="PANTHER" id="PTHR47331:SF1">
    <property type="entry name" value="GAG-LIKE PROTEIN"/>
    <property type="match status" value="1"/>
</dbReference>
<dbReference type="InterPro" id="IPR008042">
    <property type="entry name" value="Retrotrans_Pao"/>
</dbReference>
<feature type="compositionally biased region" description="Low complexity" evidence="1">
    <location>
        <begin position="102"/>
        <end position="120"/>
    </location>
</feature>
<dbReference type="PROSITE" id="PS50994">
    <property type="entry name" value="INTEGRASE"/>
    <property type="match status" value="1"/>
</dbReference>
<name>A0A7M7P113_STRPU</name>
<protein>
    <recommendedName>
        <fullName evidence="2">Integrase catalytic domain-containing protein</fullName>
    </recommendedName>
</protein>